<name>A0A1G1XZP4_9BACT</name>
<dbReference type="InterPro" id="IPR012678">
    <property type="entry name" value="Ribosomal_uL23/eL15/eS24_sf"/>
</dbReference>
<evidence type="ECO:0000256" key="4">
    <source>
        <dbReference type="HAMAP-Rule" id="MF_01369"/>
    </source>
</evidence>
<evidence type="ECO:0000313" key="6">
    <source>
        <dbReference type="Proteomes" id="UP000176241"/>
    </source>
</evidence>
<sequence>MIKPLVTEKAADLGALGKYVFAIDPKMNKIEVKKAIRSIYKVDPVQVNILNFSGKYVRYGRVWGKTKNWKKAVVTLKPGDKIEVYEGV</sequence>
<evidence type="ECO:0000256" key="2">
    <source>
        <dbReference type="ARBA" id="ARBA00022980"/>
    </source>
</evidence>
<evidence type="ECO:0000256" key="3">
    <source>
        <dbReference type="ARBA" id="ARBA00023274"/>
    </source>
</evidence>
<organism evidence="5 6">
    <name type="scientific">Candidatus Buchananbacteria bacterium RIFCSPHIGHO2_01_FULL_39_8</name>
    <dbReference type="NCBI Taxonomy" id="1797533"/>
    <lineage>
        <taxon>Bacteria</taxon>
        <taxon>Candidatus Buchananiibacteriota</taxon>
    </lineage>
</organism>
<reference evidence="5 6" key="1">
    <citation type="journal article" date="2016" name="Nat. Commun.">
        <title>Thousands of microbial genomes shed light on interconnected biogeochemical processes in an aquifer system.</title>
        <authorList>
            <person name="Anantharaman K."/>
            <person name="Brown C.T."/>
            <person name="Hug L.A."/>
            <person name="Sharon I."/>
            <person name="Castelle C.J."/>
            <person name="Probst A.J."/>
            <person name="Thomas B.C."/>
            <person name="Singh A."/>
            <person name="Wilkins M.J."/>
            <person name="Karaoz U."/>
            <person name="Brodie E.L."/>
            <person name="Williams K.H."/>
            <person name="Hubbard S.S."/>
            <person name="Banfield J.F."/>
        </authorList>
    </citation>
    <scope>NUCLEOTIDE SEQUENCE [LARGE SCALE GENOMIC DNA]</scope>
</reference>
<dbReference type="InterPro" id="IPR013025">
    <property type="entry name" value="Ribosomal_uL23-like"/>
</dbReference>
<dbReference type="STRING" id="1797533.A2731_01370"/>
<comment type="caution">
    <text evidence="5">The sequence shown here is derived from an EMBL/GenBank/DDBJ whole genome shotgun (WGS) entry which is preliminary data.</text>
</comment>
<keyword evidence="2 4" id="KW-0689">Ribosomal protein</keyword>
<dbReference type="SUPFAM" id="SSF54189">
    <property type="entry name" value="Ribosomal proteins S24e, L23 and L15e"/>
    <property type="match status" value="1"/>
</dbReference>
<dbReference type="AlphaFoldDB" id="A0A1G1XZP4"/>
<comment type="function">
    <text evidence="4">One of the early assembly proteins it binds 23S rRNA. One of the proteins that surrounds the polypeptide exit tunnel on the outside of the ribosome. Forms the main docking site for trigger factor binding to the ribosome.</text>
</comment>
<evidence type="ECO:0000256" key="1">
    <source>
        <dbReference type="ARBA" id="ARBA00006700"/>
    </source>
</evidence>
<comment type="subunit">
    <text evidence="4">Part of the 50S ribosomal subunit. Contacts protein L29, and trigger factor when it is bound to the ribosome.</text>
</comment>
<dbReference type="NCBIfam" id="NF004363">
    <property type="entry name" value="PRK05738.2-4"/>
    <property type="match status" value="1"/>
</dbReference>
<dbReference type="Proteomes" id="UP000176241">
    <property type="component" value="Unassembled WGS sequence"/>
</dbReference>
<dbReference type="GO" id="GO:0005840">
    <property type="term" value="C:ribosome"/>
    <property type="evidence" value="ECO:0007669"/>
    <property type="project" value="UniProtKB-KW"/>
</dbReference>
<dbReference type="InterPro" id="IPR012677">
    <property type="entry name" value="Nucleotide-bd_a/b_plait_sf"/>
</dbReference>
<proteinExistence type="inferred from homology"/>
<keyword evidence="4" id="KW-0694">RNA-binding</keyword>
<dbReference type="GO" id="GO:0006412">
    <property type="term" value="P:translation"/>
    <property type="evidence" value="ECO:0007669"/>
    <property type="project" value="UniProtKB-UniRule"/>
</dbReference>
<gene>
    <name evidence="4" type="primary">rplW</name>
    <name evidence="5" type="ORF">A2731_01370</name>
</gene>
<keyword evidence="4" id="KW-0699">rRNA-binding</keyword>
<protein>
    <recommendedName>
        <fullName evidence="4">Large ribosomal subunit protein uL23</fullName>
    </recommendedName>
</protein>
<dbReference type="HAMAP" id="MF_01369_B">
    <property type="entry name" value="Ribosomal_uL23_B"/>
    <property type="match status" value="1"/>
</dbReference>
<evidence type="ECO:0000313" key="5">
    <source>
        <dbReference type="EMBL" id="OGY45565.1"/>
    </source>
</evidence>
<dbReference type="Gene3D" id="3.30.70.330">
    <property type="match status" value="1"/>
</dbReference>
<dbReference type="GO" id="GO:0003735">
    <property type="term" value="F:structural constituent of ribosome"/>
    <property type="evidence" value="ECO:0007669"/>
    <property type="project" value="InterPro"/>
</dbReference>
<accession>A0A1G1XZP4</accession>
<dbReference type="Pfam" id="PF00276">
    <property type="entry name" value="Ribosomal_L23"/>
    <property type="match status" value="1"/>
</dbReference>
<dbReference type="EMBL" id="MHIC01000016">
    <property type="protein sequence ID" value="OGY45565.1"/>
    <property type="molecule type" value="Genomic_DNA"/>
</dbReference>
<keyword evidence="3 4" id="KW-0687">Ribonucleoprotein</keyword>
<dbReference type="GO" id="GO:0019843">
    <property type="term" value="F:rRNA binding"/>
    <property type="evidence" value="ECO:0007669"/>
    <property type="project" value="UniProtKB-UniRule"/>
</dbReference>
<dbReference type="GO" id="GO:1990904">
    <property type="term" value="C:ribonucleoprotein complex"/>
    <property type="evidence" value="ECO:0007669"/>
    <property type="project" value="UniProtKB-KW"/>
</dbReference>
<comment type="similarity">
    <text evidence="1 4">Belongs to the universal ribosomal protein uL23 family.</text>
</comment>